<accession>H0HQH8</accession>
<protein>
    <submittedName>
        <fullName evidence="1">Uncharacterized protein</fullName>
    </submittedName>
</protein>
<gene>
    <name evidence="1" type="ORF">MAXJ12_12042</name>
</gene>
<evidence type="ECO:0000313" key="2">
    <source>
        <dbReference type="Proteomes" id="UP000003250"/>
    </source>
</evidence>
<reference evidence="1 2" key="1">
    <citation type="journal article" date="2012" name="J. Bacteriol.">
        <title>Draft Genome Sequence of Mesorhizobium alhagi CCNWXJ12-2T, a Novel Salt-Resistant Species Isolated from the Desert of Northwestern China.</title>
        <authorList>
            <person name="Zhou M."/>
            <person name="Chen W."/>
            <person name="Chen H."/>
            <person name="Wei G."/>
        </authorList>
    </citation>
    <scope>NUCLEOTIDE SEQUENCE [LARGE SCALE GENOMIC DNA]</scope>
    <source>
        <strain evidence="1 2">CCNWXJ12-2</strain>
    </source>
</reference>
<dbReference type="Proteomes" id="UP000003250">
    <property type="component" value="Unassembled WGS sequence"/>
</dbReference>
<name>H0HQH8_9HYPH</name>
<dbReference type="AlphaFoldDB" id="H0HQH8"/>
<evidence type="ECO:0000313" key="1">
    <source>
        <dbReference type="EMBL" id="EHK56999.1"/>
    </source>
</evidence>
<organism evidence="1 2">
    <name type="scientific">Mesorhizobium alhagi CCNWXJ12-2</name>
    <dbReference type="NCBI Taxonomy" id="1107882"/>
    <lineage>
        <taxon>Bacteria</taxon>
        <taxon>Pseudomonadati</taxon>
        <taxon>Pseudomonadota</taxon>
        <taxon>Alphaproteobacteria</taxon>
        <taxon>Hyphomicrobiales</taxon>
        <taxon>Phyllobacteriaceae</taxon>
        <taxon>Allomesorhizobium</taxon>
    </lineage>
</organism>
<sequence length="66" mass="7328">MTLPFFGTPGFAKLIDGLDVMDSCFRGWTVVVRDIWSFYGIWQGESRCASFLLQLLATVARPPNAG</sequence>
<keyword evidence="2" id="KW-1185">Reference proteome</keyword>
<dbReference type="EMBL" id="AHAM01000093">
    <property type="protein sequence ID" value="EHK56999.1"/>
    <property type="molecule type" value="Genomic_DNA"/>
</dbReference>
<proteinExistence type="predicted"/>